<reference evidence="1" key="1">
    <citation type="submission" date="2021-03" db="EMBL/GenBank/DDBJ databases">
        <title>Proteiniclasticum marinus sp. nov., isolated from tidal flat sediment.</title>
        <authorList>
            <person name="Namirimu T."/>
            <person name="Yang J.-A."/>
            <person name="Yang S.-H."/>
            <person name="Kim Y.-J."/>
            <person name="Kwon K.K."/>
        </authorList>
    </citation>
    <scope>NUCLEOTIDE SEQUENCE</scope>
    <source>
        <strain evidence="1">SCR006</strain>
    </source>
</reference>
<dbReference type="AlphaFoldDB" id="A0A939HCN6"/>
<keyword evidence="2" id="KW-1185">Reference proteome</keyword>
<proteinExistence type="predicted"/>
<evidence type="ECO:0000313" key="2">
    <source>
        <dbReference type="Proteomes" id="UP000664218"/>
    </source>
</evidence>
<evidence type="ECO:0000313" key="1">
    <source>
        <dbReference type="EMBL" id="MBO1265526.1"/>
    </source>
</evidence>
<protein>
    <submittedName>
        <fullName evidence="1">Uncharacterized protein</fullName>
    </submittedName>
</protein>
<accession>A0A939HCN6</accession>
<organism evidence="1 2">
    <name type="scientific">Proteiniclasticum aestuarii</name>
    <dbReference type="NCBI Taxonomy" id="2817862"/>
    <lineage>
        <taxon>Bacteria</taxon>
        <taxon>Bacillati</taxon>
        <taxon>Bacillota</taxon>
        <taxon>Clostridia</taxon>
        <taxon>Eubacteriales</taxon>
        <taxon>Clostridiaceae</taxon>
        <taxon>Proteiniclasticum</taxon>
    </lineage>
</organism>
<dbReference type="Proteomes" id="UP000664218">
    <property type="component" value="Unassembled WGS sequence"/>
</dbReference>
<comment type="caution">
    <text evidence="1">The sequence shown here is derived from an EMBL/GenBank/DDBJ whole genome shotgun (WGS) entry which is preliminary data.</text>
</comment>
<name>A0A939HCN6_9CLOT</name>
<dbReference type="EMBL" id="JAFNJU010000008">
    <property type="protein sequence ID" value="MBO1265526.1"/>
    <property type="molecule type" value="Genomic_DNA"/>
</dbReference>
<sequence length="59" mass="6945">MPESTVNEAIERFLSQALLRSYFPRSSYAREAVSNLLEMLRSNYKSREARTLFVLEYPI</sequence>
<gene>
    <name evidence="1" type="ORF">J3A84_10825</name>
</gene>
<dbReference type="RefSeq" id="WP_207600051.1">
    <property type="nucleotide sequence ID" value="NZ_JAFNJU010000008.1"/>
</dbReference>